<evidence type="ECO:0000313" key="9">
    <source>
        <dbReference type="Proteomes" id="UP000694851"/>
    </source>
</evidence>
<evidence type="ECO:0000256" key="3">
    <source>
        <dbReference type="ARBA" id="ARBA00022553"/>
    </source>
</evidence>
<feature type="compositionally biased region" description="Basic and acidic residues" evidence="7">
    <location>
        <begin position="255"/>
        <end position="265"/>
    </location>
</feature>
<dbReference type="InterPro" id="IPR007237">
    <property type="entry name" value="CD20-like"/>
</dbReference>
<feature type="transmembrane region" description="Helical" evidence="8">
    <location>
        <begin position="90"/>
        <end position="108"/>
    </location>
</feature>
<evidence type="ECO:0000256" key="5">
    <source>
        <dbReference type="ARBA" id="ARBA00022989"/>
    </source>
</evidence>
<dbReference type="RefSeq" id="XP_019511011.1">
    <property type="nucleotide sequence ID" value="XM_019655466.1"/>
</dbReference>
<dbReference type="PANTHER" id="PTHR15756">
    <property type="entry name" value="LR8/HCA112"/>
    <property type="match status" value="1"/>
</dbReference>
<organism evidence="9 13">
    <name type="scientific">Hipposideros armiger</name>
    <name type="common">Great Himalayan leaf-nosed bat</name>
    <dbReference type="NCBI Taxonomy" id="186990"/>
    <lineage>
        <taxon>Eukaryota</taxon>
        <taxon>Metazoa</taxon>
        <taxon>Chordata</taxon>
        <taxon>Craniata</taxon>
        <taxon>Vertebrata</taxon>
        <taxon>Euteleostomi</taxon>
        <taxon>Mammalia</taxon>
        <taxon>Eutheria</taxon>
        <taxon>Laurasiatheria</taxon>
        <taxon>Chiroptera</taxon>
        <taxon>Yinpterochiroptera</taxon>
        <taxon>Rhinolophoidea</taxon>
        <taxon>Hipposideridae</taxon>
        <taxon>Hipposideros</taxon>
    </lineage>
</organism>
<feature type="transmembrane region" description="Helical" evidence="8">
    <location>
        <begin position="58"/>
        <end position="84"/>
    </location>
</feature>
<evidence type="ECO:0000313" key="14">
    <source>
        <dbReference type="RefSeq" id="XP_019511008.1"/>
    </source>
</evidence>
<feature type="transmembrane region" description="Helical" evidence="8">
    <location>
        <begin position="120"/>
        <end position="143"/>
    </location>
</feature>
<dbReference type="Pfam" id="PF04103">
    <property type="entry name" value="CD20"/>
    <property type="match status" value="1"/>
</dbReference>
<sequence>MTQNMVTVNGVDVASTLAQPTHINIHIHQESALAQLKELFFCRWNIGPPKTRIRYGQLALGVTQILLGAVSCALGVFLCFGPWMDLRGSGCAFWAGSVAIAAGAGTIIHDKHRSKLSGCVSGLLTLAGVATAVAALAFCVDSVRWDQADYLFPDSVCDRPAPATTQTWYGWNQQSRYDDSNWQENECRAFIVMLKNLFQGICIMLLVVCALLVIVSLASLGMGLRSLCGQCSRPLDDEESEKKLLGEDSVPPSPSKEKTKAAIIL</sequence>
<evidence type="ECO:0000256" key="4">
    <source>
        <dbReference type="ARBA" id="ARBA00022692"/>
    </source>
</evidence>
<dbReference type="GO" id="GO:0016020">
    <property type="term" value="C:membrane"/>
    <property type="evidence" value="ECO:0007669"/>
    <property type="project" value="UniProtKB-SubCell"/>
</dbReference>
<feature type="region of interest" description="Disordered" evidence="7">
    <location>
        <begin position="239"/>
        <end position="265"/>
    </location>
</feature>
<keyword evidence="3" id="KW-0597">Phosphoprotein</keyword>
<dbReference type="OrthoDB" id="8951938at2759"/>
<keyword evidence="9" id="KW-1185">Reference proteome</keyword>
<reference evidence="10 11" key="1">
    <citation type="submission" date="2025-04" db="UniProtKB">
        <authorList>
            <consortium name="RefSeq"/>
        </authorList>
    </citation>
    <scope>IDENTIFICATION</scope>
    <source>
        <tissue evidence="10 11">Muscle</tissue>
    </source>
</reference>
<comment type="similarity">
    <text evidence="2">Belongs to the TMEM176 family.</text>
</comment>
<dbReference type="RefSeq" id="XP_019511007.1">
    <property type="nucleotide sequence ID" value="XM_019655462.1"/>
</dbReference>
<gene>
    <name evidence="10 11 12 13 14 15 16" type="primary">TMEM176B</name>
</gene>
<evidence type="ECO:0000256" key="1">
    <source>
        <dbReference type="ARBA" id="ARBA00004141"/>
    </source>
</evidence>
<dbReference type="RefSeq" id="XP_019511010.1">
    <property type="nucleotide sequence ID" value="XM_019655465.1"/>
</dbReference>
<evidence type="ECO:0000313" key="16">
    <source>
        <dbReference type="RefSeq" id="XP_019511011.1"/>
    </source>
</evidence>
<dbReference type="AlphaFoldDB" id="A0A8B7SCE1"/>
<dbReference type="Proteomes" id="UP000694851">
    <property type="component" value="Unplaced"/>
</dbReference>
<dbReference type="GO" id="GO:2001199">
    <property type="term" value="P:negative regulation of dendritic cell differentiation"/>
    <property type="evidence" value="ECO:0007669"/>
    <property type="project" value="TreeGrafter"/>
</dbReference>
<dbReference type="RefSeq" id="XP_019511006.1">
    <property type="nucleotide sequence ID" value="XM_019655461.1"/>
</dbReference>
<evidence type="ECO:0000256" key="8">
    <source>
        <dbReference type="SAM" id="Phobius"/>
    </source>
</evidence>
<keyword evidence="5 8" id="KW-1133">Transmembrane helix</keyword>
<dbReference type="GeneID" id="109389676"/>
<keyword evidence="4 8" id="KW-0812">Transmembrane</keyword>
<evidence type="ECO:0000256" key="2">
    <source>
        <dbReference type="ARBA" id="ARBA00006022"/>
    </source>
</evidence>
<dbReference type="RefSeq" id="XP_019511004.1">
    <property type="nucleotide sequence ID" value="XM_019655459.1"/>
</dbReference>
<evidence type="ECO:0000313" key="11">
    <source>
        <dbReference type="RefSeq" id="XP_019511005.1"/>
    </source>
</evidence>
<evidence type="ECO:0000313" key="12">
    <source>
        <dbReference type="RefSeq" id="XP_019511006.1"/>
    </source>
</evidence>
<dbReference type="PANTHER" id="PTHR15756:SF7">
    <property type="entry name" value="TRANSMEMBRANE PROTEIN 176B"/>
    <property type="match status" value="1"/>
</dbReference>
<dbReference type="RefSeq" id="XP_019511008.1">
    <property type="nucleotide sequence ID" value="XM_019655463.1"/>
</dbReference>
<evidence type="ECO:0000256" key="7">
    <source>
        <dbReference type="SAM" id="MobiDB-lite"/>
    </source>
</evidence>
<protein>
    <submittedName>
        <fullName evidence="10 11">Transmembrane protein 176B</fullName>
    </submittedName>
</protein>
<keyword evidence="6 8" id="KW-0472">Membrane</keyword>
<feature type="transmembrane region" description="Helical" evidence="8">
    <location>
        <begin position="197"/>
        <end position="220"/>
    </location>
</feature>
<evidence type="ECO:0000313" key="10">
    <source>
        <dbReference type="RefSeq" id="XP_019511004.1"/>
    </source>
</evidence>
<proteinExistence type="inferred from homology"/>
<dbReference type="CTD" id="28959"/>
<accession>A0A8B7SCE1</accession>
<comment type="subcellular location">
    <subcellularLocation>
        <location evidence="1">Membrane</location>
        <topology evidence="1">Multi-pass membrane protein</topology>
    </subcellularLocation>
</comment>
<dbReference type="RefSeq" id="XP_019511005.1">
    <property type="nucleotide sequence ID" value="XM_019655460.1"/>
</dbReference>
<name>A0A8B7SCE1_HIPAR</name>
<evidence type="ECO:0000313" key="13">
    <source>
        <dbReference type="RefSeq" id="XP_019511007.1"/>
    </source>
</evidence>
<dbReference type="InterPro" id="IPR009281">
    <property type="entry name" value="TMEM176A/TMEM176B"/>
</dbReference>
<evidence type="ECO:0000256" key="6">
    <source>
        <dbReference type="ARBA" id="ARBA00023136"/>
    </source>
</evidence>
<dbReference type="KEGG" id="hai:109389676"/>
<evidence type="ECO:0000313" key="15">
    <source>
        <dbReference type="RefSeq" id="XP_019511010.1"/>
    </source>
</evidence>